<dbReference type="SMART" id="SM00564">
    <property type="entry name" value="PQQ"/>
    <property type="match status" value="6"/>
</dbReference>
<name>A0ABU9BVA9_9BURK</name>
<feature type="domain" description="Pyrrolo-quinoline quinone repeat" evidence="2">
    <location>
        <begin position="288"/>
        <end position="395"/>
    </location>
</feature>
<dbReference type="InterPro" id="IPR011047">
    <property type="entry name" value="Quinoprotein_ADH-like_sf"/>
</dbReference>
<feature type="signal peptide" evidence="1">
    <location>
        <begin position="1"/>
        <end position="30"/>
    </location>
</feature>
<evidence type="ECO:0000259" key="2">
    <source>
        <dbReference type="Pfam" id="PF13360"/>
    </source>
</evidence>
<organism evidence="3 4">
    <name type="scientific">Ideonella lacteola</name>
    <dbReference type="NCBI Taxonomy" id="2984193"/>
    <lineage>
        <taxon>Bacteria</taxon>
        <taxon>Pseudomonadati</taxon>
        <taxon>Pseudomonadota</taxon>
        <taxon>Betaproteobacteria</taxon>
        <taxon>Burkholderiales</taxon>
        <taxon>Sphaerotilaceae</taxon>
        <taxon>Ideonella</taxon>
    </lineage>
</organism>
<protein>
    <submittedName>
        <fullName evidence="3">PQQ-binding-like beta-propeller repeat protein</fullName>
    </submittedName>
</protein>
<dbReference type="InterPro" id="IPR002372">
    <property type="entry name" value="PQQ_rpt_dom"/>
</dbReference>
<dbReference type="Gene3D" id="2.130.10.10">
    <property type="entry name" value="YVTN repeat-like/Quinoprotein amine dehydrogenase"/>
    <property type="match status" value="2"/>
</dbReference>
<dbReference type="SUPFAM" id="SSF50998">
    <property type="entry name" value="Quinoprotein alcohol dehydrogenase-like"/>
    <property type="match status" value="1"/>
</dbReference>
<dbReference type="Pfam" id="PF13360">
    <property type="entry name" value="PQQ_2"/>
    <property type="match status" value="2"/>
</dbReference>
<evidence type="ECO:0000256" key="1">
    <source>
        <dbReference type="SAM" id="SignalP"/>
    </source>
</evidence>
<comment type="caution">
    <text evidence="3">The sequence shown here is derived from an EMBL/GenBank/DDBJ whole genome shotgun (WGS) entry which is preliminary data.</text>
</comment>
<gene>
    <name evidence="3" type="ORF">AACH06_23330</name>
</gene>
<dbReference type="PANTHER" id="PTHR34512:SF30">
    <property type="entry name" value="OUTER MEMBRANE PROTEIN ASSEMBLY FACTOR BAMB"/>
    <property type="match status" value="1"/>
</dbReference>
<dbReference type="InterPro" id="IPR018391">
    <property type="entry name" value="PQQ_b-propeller_rpt"/>
</dbReference>
<sequence length="399" mass="41669">MTSRIPSIRSLTVGLSLVALAVSAAQAQWAQEGQNAARSYANAQEKTLSRDTVARLGVLWERQVGQFYASEITQSNAHLPVCSNLVGAAALAPDTGNSQWTFYAGAGDCATPASFGDRTYLTSYKLGPPRLNRVTALNTATGTLAWQTDVYGADDAYGLSSPTTDGTRLYISGGIGQVLALNTADGSLAWRMAIEPGVYLNAPAVASGRVFVTAREPNASPVRGTLRAYDAQTGGLLWSVLVSNQSIEYPAMVLGSTVVVHDNQGVVRGFDVAQGQLKWSYATAGYIGHTLAAASGAAFIARATKVTALDIKTGAVLWNRDLPNKQTAVSNPVWANGLVFVAAQNRLSQNAVLALNAKTGKLVSSTPVILTSDYALLSVAGGQVYINTSGKVTALGLAP</sequence>
<dbReference type="RefSeq" id="WP_341428190.1">
    <property type="nucleotide sequence ID" value="NZ_JBBUTG010000021.1"/>
</dbReference>
<feature type="domain" description="Pyrrolo-quinoline quinone repeat" evidence="2">
    <location>
        <begin position="132"/>
        <end position="284"/>
    </location>
</feature>
<evidence type="ECO:0000313" key="4">
    <source>
        <dbReference type="Proteomes" id="UP001371218"/>
    </source>
</evidence>
<dbReference type="PANTHER" id="PTHR34512">
    <property type="entry name" value="CELL SURFACE PROTEIN"/>
    <property type="match status" value="1"/>
</dbReference>
<dbReference type="Proteomes" id="UP001371218">
    <property type="component" value="Unassembled WGS sequence"/>
</dbReference>
<accession>A0ABU9BVA9</accession>
<keyword evidence="4" id="KW-1185">Reference proteome</keyword>
<keyword evidence="1" id="KW-0732">Signal</keyword>
<proteinExistence type="predicted"/>
<evidence type="ECO:0000313" key="3">
    <source>
        <dbReference type="EMBL" id="MEK8033766.1"/>
    </source>
</evidence>
<dbReference type="InterPro" id="IPR015943">
    <property type="entry name" value="WD40/YVTN_repeat-like_dom_sf"/>
</dbReference>
<reference evidence="3 4" key="1">
    <citation type="submission" date="2024-04" db="EMBL/GenBank/DDBJ databases">
        <title>Novel species of the genus Ideonella isolated from streams.</title>
        <authorList>
            <person name="Lu H."/>
        </authorList>
    </citation>
    <scope>NUCLEOTIDE SEQUENCE [LARGE SCALE GENOMIC DNA]</scope>
    <source>
        <strain evidence="3 4">DXS29W</strain>
    </source>
</reference>
<feature type="chain" id="PRO_5045727356" evidence="1">
    <location>
        <begin position="31"/>
        <end position="399"/>
    </location>
</feature>
<dbReference type="EMBL" id="JBBUTG010000021">
    <property type="protein sequence ID" value="MEK8033766.1"/>
    <property type="molecule type" value="Genomic_DNA"/>
</dbReference>